<feature type="compositionally biased region" description="Polar residues" evidence="1">
    <location>
        <begin position="166"/>
        <end position="190"/>
    </location>
</feature>
<feature type="compositionally biased region" description="Pro residues" evidence="1">
    <location>
        <begin position="74"/>
        <end position="90"/>
    </location>
</feature>
<sequence>MPSSPRRPDLLPLTARADLLSLPLSRAAANSFLLPLTERAISSLLPLTDRANSSLLPSAAAASSTSPSAACPNLLPPPPQPPPPPLPPLPSSRRAASPHIRISRRWHSPSLSPQLQGFLLAAAAAASRGCRLSRWKRAARRGREEAGPGRWSGAKVWGSRSPAQHLRQQQQPGGRWSRSIQAQRHPSSSMRLGAAAARQEESRAAAVLI</sequence>
<gene>
    <name evidence="2" type="ORF">E2562_025801</name>
</gene>
<name>A0A6G1CTL9_9ORYZ</name>
<feature type="compositionally biased region" description="Low complexity" evidence="1">
    <location>
        <begin position="58"/>
        <end position="73"/>
    </location>
</feature>
<feature type="region of interest" description="Disordered" evidence="1">
    <location>
        <begin position="58"/>
        <end position="99"/>
    </location>
</feature>
<evidence type="ECO:0000313" key="2">
    <source>
        <dbReference type="EMBL" id="KAF0903234.1"/>
    </source>
</evidence>
<dbReference type="EMBL" id="SPHZ02000008">
    <property type="protein sequence ID" value="KAF0903234.1"/>
    <property type="molecule type" value="Genomic_DNA"/>
</dbReference>
<dbReference type="AlphaFoldDB" id="A0A6G1CTL9"/>
<proteinExistence type="predicted"/>
<reference evidence="2 3" key="1">
    <citation type="submission" date="2019-11" db="EMBL/GenBank/DDBJ databases">
        <title>Whole genome sequence of Oryza granulata.</title>
        <authorList>
            <person name="Li W."/>
        </authorList>
    </citation>
    <scope>NUCLEOTIDE SEQUENCE [LARGE SCALE GENOMIC DNA]</scope>
    <source>
        <strain evidence="3">cv. Menghai</strain>
        <tissue evidence="2">Leaf</tissue>
    </source>
</reference>
<evidence type="ECO:0000313" key="3">
    <source>
        <dbReference type="Proteomes" id="UP000479710"/>
    </source>
</evidence>
<evidence type="ECO:0000256" key="1">
    <source>
        <dbReference type="SAM" id="MobiDB-lite"/>
    </source>
</evidence>
<feature type="region of interest" description="Disordered" evidence="1">
    <location>
        <begin position="139"/>
        <end position="197"/>
    </location>
</feature>
<dbReference type="Proteomes" id="UP000479710">
    <property type="component" value="Unassembled WGS sequence"/>
</dbReference>
<accession>A0A6G1CTL9</accession>
<protein>
    <submittedName>
        <fullName evidence="2">Uncharacterized protein</fullName>
    </submittedName>
</protein>
<comment type="caution">
    <text evidence="2">The sequence shown here is derived from an EMBL/GenBank/DDBJ whole genome shotgun (WGS) entry which is preliminary data.</text>
</comment>
<keyword evidence="3" id="KW-1185">Reference proteome</keyword>
<organism evidence="2 3">
    <name type="scientific">Oryza meyeriana var. granulata</name>
    <dbReference type="NCBI Taxonomy" id="110450"/>
    <lineage>
        <taxon>Eukaryota</taxon>
        <taxon>Viridiplantae</taxon>
        <taxon>Streptophyta</taxon>
        <taxon>Embryophyta</taxon>
        <taxon>Tracheophyta</taxon>
        <taxon>Spermatophyta</taxon>
        <taxon>Magnoliopsida</taxon>
        <taxon>Liliopsida</taxon>
        <taxon>Poales</taxon>
        <taxon>Poaceae</taxon>
        <taxon>BOP clade</taxon>
        <taxon>Oryzoideae</taxon>
        <taxon>Oryzeae</taxon>
        <taxon>Oryzinae</taxon>
        <taxon>Oryza</taxon>
        <taxon>Oryza meyeriana</taxon>
    </lineage>
</organism>